<reference evidence="6" key="1">
    <citation type="submission" date="2022-11" db="EMBL/GenBank/DDBJ databases">
        <title>Minimal conservation of predation-associated metabolite biosynthetic gene clusters underscores biosynthetic potential of Myxococcota including descriptions for ten novel species: Archangium lansinium sp. nov., Myxococcus landrumus sp. nov., Nannocystis bai.</title>
        <authorList>
            <person name="Ahearne A."/>
            <person name="Stevens C."/>
            <person name="Phillips K."/>
        </authorList>
    </citation>
    <scope>NUCLEOTIDE SEQUENCE</scope>
    <source>
        <strain evidence="6">Na p29</strain>
    </source>
</reference>
<keyword evidence="7" id="KW-1185">Reference proteome</keyword>
<keyword evidence="1" id="KW-0813">Transport</keyword>
<dbReference type="InterPro" id="IPR025921">
    <property type="entry name" value="HmuY"/>
</dbReference>
<dbReference type="AlphaFoldDB" id="A0A9X3IVR4"/>
<sequence length="536" mass="56331">MSRPRAPATSASTAARSASFPGALARLRAVLPQATALRFPLTALEVATLGRLPHPGRGETRRDRDIAWAALELAEVAHLADRLAPTLSGGEQQRVHLARVLAQIWEPTPEHPRRYLLLDEPTANLDPGHAVRILARLRQFVRATDTALVLVLHDLGAASQCADDLALLHAGRCVAHGDPAAVLTPERLHDCFGARFDLVPAPAGRGFAVLPRPPTTSNADRRPASKASLRSPRSPPSLPPASSAHMSLTTCPKIHLILFALLTACGDSGQGPMSDSEATTGGDATTGNDATSGTAADPGTGGDPMTTAEPGTTDGPDEPSDACPLVEVPCIDAAIQDLSLQDDKVSDAEVTSAQDGPDWVSRIDASAGGTMAAAMNPWVYLRFTDVGLERVDLDDVAALESGAWDIAAKRYGIRVNSGSSGPSCVTVAMPAGDYADLDAAPPDAEFAPEAYYDDACLLQEDGSGLPGSPAYRMAGWWGYTGCVTTTGFPYALRLADGRAVKLVIEAYYEAGQDDCNDNGTMGTGPARMTWRWSFLP</sequence>
<dbReference type="CDD" id="cd12105">
    <property type="entry name" value="HmuY"/>
    <property type="match status" value="1"/>
</dbReference>
<keyword evidence="2" id="KW-1278">Translocase</keyword>
<organism evidence="6 7">
    <name type="scientific">Nannocystis pusilla</name>
    <dbReference type="NCBI Taxonomy" id="889268"/>
    <lineage>
        <taxon>Bacteria</taxon>
        <taxon>Pseudomonadati</taxon>
        <taxon>Myxococcota</taxon>
        <taxon>Polyangia</taxon>
        <taxon>Nannocystales</taxon>
        <taxon>Nannocystaceae</taxon>
        <taxon>Nannocystis</taxon>
    </lineage>
</organism>
<evidence type="ECO:0000256" key="1">
    <source>
        <dbReference type="ARBA" id="ARBA00022448"/>
    </source>
</evidence>
<dbReference type="Pfam" id="PF00005">
    <property type="entry name" value="ABC_tran"/>
    <property type="match status" value="1"/>
</dbReference>
<dbReference type="Proteomes" id="UP001150924">
    <property type="component" value="Unassembled WGS sequence"/>
</dbReference>
<dbReference type="GO" id="GO:0016887">
    <property type="term" value="F:ATP hydrolysis activity"/>
    <property type="evidence" value="ECO:0007669"/>
    <property type="project" value="InterPro"/>
</dbReference>
<name>A0A9X3IVR4_9BACT</name>
<dbReference type="GO" id="GO:0005524">
    <property type="term" value="F:ATP binding"/>
    <property type="evidence" value="ECO:0007669"/>
    <property type="project" value="InterPro"/>
</dbReference>
<dbReference type="EMBL" id="JAPNKE010000002">
    <property type="protein sequence ID" value="MCY1005666.1"/>
    <property type="molecule type" value="Genomic_DNA"/>
</dbReference>
<dbReference type="PANTHER" id="PTHR42794:SF1">
    <property type="entry name" value="HEMIN IMPORT ATP-BINDING PROTEIN HMUV"/>
    <property type="match status" value="1"/>
</dbReference>
<feature type="domain" description="ABC transporter" evidence="5">
    <location>
        <begin position="30"/>
        <end position="123"/>
    </location>
</feature>
<dbReference type="PANTHER" id="PTHR42794">
    <property type="entry name" value="HEMIN IMPORT ATP-BINDING PROTEIN HMUV"/>
    <property type="match status" value="1"/>
</dbReference>
<evidence type="ECO:0000256" key="3">
    <source>
        <dbReference type="ARBA" id="ARBA00037066"/>
    </source>
</evidence>
<proteinExistence type="predicted"/>
<feature type="region of interest" description="Disordered" evidence="4">
    <location>
        <begin position="268"/>
        <end position="324"/>
    </location>
</feature>
<evidence type="ECO:0000256" key="4">
    <source>
        <dbReference type="SAM" id="MobiDB-lite"/>
    </source>
</evidence>
<protein>
    <recommendedName>
        <fullName evidence="5">ABC transporter domain-containing protein</fullName>
    </recommendedName>
</protein>
<feature type="region of interest" description="Disordered" evidence="4">
    <location>
        <begin position="207"/>
        <end position="245"/>
    </location>
</feature>
<gene>
    <name evidence="6" type="ORF">OV079_08825</name>
</gene>
<comment type="function">
    <text evidence="3">Part of the ABC transporter complex HmuTUV involved in hemin import. Responsible for energy coupling to the transport system.</text>
</comment>
<dbReference type="SUPFAM" id="SSF52540">
    <property type="entry name" value="P-loop containing nucleoside triphosphate hydrolases"/>
    <property type="match status" value="1"/>
</dbReference>
<dbReference type="InterPro" id="IPR027417">
    <property type="entry name" value="P-loop_NTPase"/>
</dbReference>
<evidence type="ECO:0000313" key="7">
    <source>
        <dbReference type="Proteomes" id="UP001150924"/>
    </source>
</evidence>
<evidence type="ECO:0000259" key="5">
    <source>
        <dbReference type="Pfam" id="PF00005"/>
    </source>
</evidence>
<accession>A0A9X3IVR4</accession>
<comment type="caution">
    <text evidence="6">The sequence shown here is derived from an EMBL/GenBank/DDBJ whole genome shotgun (WGS) entry which is preliminary data.</text>
</comment>
<evidence type="ECO:0000256" key="2">
    <source>
        <dbReference type="ARBA" id="ARBA00022967"/>
    </source>
</evidence>
<evidence type="ECO:0000313" key="6">
    <source>
        <dbReference type="EMBL" id="MCY1005666.1"/>
    </source>
</evidence>
<dbReference type="Gene3D" id="3.40.50.300">
    <property type="entry name" value="P-loop containing nucleotide triphosphate hydrolases"/>
    <property type="match status" value="1"/>
</dbReference>
<feature type="compositionally biased region" description="Low complexity" evidence="4">
    <location>
        <begin position="278"/>
        <end position="297"/>
    </location>
</feature>
<dbReference type="InterPro" id="IPR003439">
    <property type="entry name" value="ABC_transporter-like_ATP-bd"/>
</dbReference>
<dbReference type="RefSeq" id="WP_267767418.1">
    <property type="nucleotide sequence ID" value="NZ_JAPNKE010000002.1"/>
</dbReference>